<evidence type="ECO:0000313" key="4">
    <source>
        <dbReference type="Proteomes" id="UP000792457"/>
    </source>
</evidence>
<evidence type="ECO:0000256" key="2">
    <source>
        <dbReference type="SAM" id="MobiDB-lite"/>
    </source>
</evidence>
<dbReference type="SUPFAM" id="SSF48403">
    <property type="entry name" value="Ankyrin repeat"/>
    <property type="match status" value="1"/>
</dbReference>
<dbReference type="Proteomes" id="UP000792457">
    <property type="component" value="Unassembled WGS sequence"/>
</dbReference>
<reference evidence="3" key="2">
    <citation type="submission" date="2017-10" db="EMBL/GenBank/DDBJ databases">
        <title>Ladona fulva Genome sequencing and assembly.</title>
        <authorList>
            <person name="Murali S."/>
            <person name="Richards S."/>
            <person name="Bandaranaike D."/>
            <person name="Bellair M."/>
            <person name="Blankenburg K."/>
            <person name="Chao H."/>
            <person name="Dinh H."/>
            <person name="Doddapaneni H."/>
            <person name="Dugan-Rocha S."/>
            <person name="Elkadiri S."/>
            <person name="Gnanaolivu R."/>
            <person name="Hernandez B."/>
            <person name="Skinner E."/>
            <person name="Javaid M."/>
            <person name="Lee S."/>
            <person name="Li M."/>
            <person name="Ming W."/>
            <person name="Munidasa M."/>
            <person name="Muniz J."/>
            <person name="Nguyen L."/>
            <person name="Hughes D."/>
            <person name="Osuji N."/>
            <person name="Pu L.-L."/>
            <person name="Puazo M."/>
            <person name="Qu C."/>
            <person name="Quiroz J."/>
            <person name="Raj R."/>
            <person name="Weissenberger G."/>
            <person name="Xin Y."/>
            <person name="Zou X."/>
            <person name="Han Y."/>
            <person name="Worley K."/>
            <person name="Muzny D."/>
            <person name="Gibbs R."/>
        </authorList>
    </citation>
    <scope>NUCLEOTIDE SEQUENCE</scope>
    <source>
        <strain evidence="3">Sampled in the wild</strain>
    </source>
</reference>
<dbReference type="Gene3D" id="1.25.40.20">
    <property type="entry name" value="Ankyrin repeat-containing domain"/>
    <property type="match status" value="1"/>
</dbReference>
<dbReference type="PROSITE" id="PS50297">
    <property type="entry name" value="ANK_REP_REGION"/>
    <property type="match status" value="1"/>
</dbReference>
<comment type="caution">
    <text evidence="3">The sequence shown here is derived from an EMBL/GenBank/DDBJ whole genome shotgun (WGS) entry which is preliminary data.</text>
</comment>
<feature type="region of interest" description="Disordered" evidence="2">
    <location>
        <begin position="1"/>
        <end position="51"/>
    </location>
</feature>
<dbReference type="InterPro" id="IPR036770">
    <property type="entry name" value="Ankyrin_rpt-contain_sf"/>
</dbReference>
<name>A0A8K0KC80_LADFU</name>
<proteinExistence type="predicted"/>
<feature type="repeat" description="ANK" evidence="1">
    <location>
        <begin position="76"/>
        <end position="100"/>
    </location>
</feature>
<protein>
    <submittedName>
        <fullName evidence="3">Uncharacterized protein</fullName>
    </submittedName>
</protein>
<dbReference type="EMBL" id="KZ308622">
    <property type="protein sequence ID" value="KAG8232494.1"/>
    <property type="molecule type" value="Genomic_DNA"/>
</dbReference>
<feature type="compositionally biased region" description="Basic and acidic residues" evidence="2">
    <location>
        <begin position="13"/>
        <end position="40"/>
    </location>
</feature>
<gene>
    <name evidence="3" type="ORF">J437_LFUL011263</name>
</gene>
<evidence type="ECO:0000256" key="1">
    <source>
        <dbReference type="PROSITE-ProRule" id="PRU00023"/>
    </source>
</evidence>
<keyword evidence="4" id="KW-1185">Reference proteome</keyword>
<organism evidence="3 4">
    <name type="scientific">Ladona fulva</name>
    <name type="common">Scarce chaser dragonfly</name>
    <name type="synonym">Libellula fulva</name>
    <dbReference type="NCBI Taxonomy" id="123851"/>
    <lineage>
        <taxon>Eukaryota</taxon>
        <taxon>Metazoa</taxon>
        <taxon>Ecdysozoa</taxon>
        <taxon>Arthropoda</taxon>
        <taxon>Hexapoda</taxon>
        <taxon>Insecta</taxon>
        <taxon>Pterygota</taxon>
        <taxon>Palaeoptera</taxon>
        <taxon>Odonata</taxon>
        <taxon>Epiprocta</taxon>
        <taxon>Anisoptera</taxon>
        <taxon>Libelluloidea</taxon>
        <taxon>Libellulidae</taxon>
        <taxon>Ladona</taxon>
    </lineage>
</organism>
<dbReference type="AlphaFoldDB" id="A0A8K0KC80"/>
<evidence type="ECO:0000313" key="3">
    <source>
        <dbReference type="EMBL" id="KAG8232494.1"/>
    </source>
</evidence>
<sequence>MIGCHGPITPTVEGKETSDDRELWTGRNEARGRPYREREKRLRAHKGRGWPRAARDGNLEILKEATRRDANSKDEDGMTPTLWAAFEGNLDALRLLVGRG</sequence>
<keyword evidence="1" id="KW-0040">ANK repeat</keyword>
<accession>A0A8K0KC80</accession>
<dbReference type="PROSITE" id="PS50088">
    <property type="entry name" value="ANK_REPEAT"/>
    <property type="match status" value="1"/>
</dbReference>
<dbReference type="InterPro" id="IPR002110">
    <property type="entry name" value="Ankyrin_rpt"/>
</dbReference>
<dbReference type="OrthoDB" id="76949at2759"/>
<reference evidence="3" key="1">
    <citation type="submission" date="2013-04" db="EMBL/GenBank/DDBJ databases">
        <authorList>
            <person name="Qu J."/>
            <person name="Murali S.C."/>
            <person name="Bandaranaike D."/>
            <person name="Bellair M."/>
            <person name="Blankenburg K."/>
            <person name="Chao H."/>
            <person name="Dinh H."/>
            <person name="Doddapaneni H."/>
            <person name="Downs B."/>
            <person name="Dugan-Rocha S."/>
            <person name="Elkadiri S."/>
            <person name="Gnanaolivu R.D."/>
            <person name="Hernandez B."/>
            <person name="Javaid M."/>
            <person name="Jayaseelan J.C."/>
            <person name="Lee S."/>
            <person name="Li M."/>
            <person name="Ming W."/>
            <person name="Munidasa M."/>
            <person name="Muniz J."/>
            <person name="Nguyen L."/>
            <person name="Ongeri F."/>
            <person name="Osuji N."/>
            <person name="Pu L.-L."/>
            <person name="Puazo M."/>
            <person name="Qu C."/>
            <person name="Quiroz J."/>
            <person name="Raj R."/>
            <person name="Weissenberger G."/>
            <person name="Xin Y."/>
            <person name="Zou X."/>
            <person name="Han Y."/>
            <person name="Richards S."/>
            <person name="Worley K."/>
            <person name="Muzny D."/>
            <person name="Gibbs R."/>
        </authorList>
    </citation>
    <scope>NUCLEOTIDE SEQUENCE</scope>
    <source>
        <strain evidence="3">Sampled in the wild</strain>
    </source>
</reference>
<dbReference type="Pfam" id="PF13637">
    <property type="entry name" value="Ank_4"/>
    <property type="match status" value="1"/>
</dbReference>